<name>A0AAE1EAN9_9GAST</name>
<keyword evidence="3" id="KW-1185">Reference proteome</keyword>
<feature type="compositionally biased region" description="Basic and acidic residues" evidence="1">
    <location>
        <begin position="155"/>
        <end position="176"/>
    </location>
</feature>
<evidence type="ECO:0000256" key="1">
    <source>
        <dbReference type="SAM" id="MobiDB-lite"/>
    </source>
</evidence>
<gene>
    <name evidence="2" type="ORF">RRG08_003031</name>
</gene>
<evidence type="ECO:0000313" key="2">
    <source>
        <dbReference type="EMBL" id="KAK3800624.1"/>
    </source>
</evidence>
<evidence type="ECO:0000313" key="3">
    <source>
        <dbReference type="Proteomes" id="UP001283361"/>
    </source>
</evidence>
<protein>
    <submittedName>
        <fullName evidence="2">Uncharacterized protein</fullName>
    </submittedName>
</protein>
<comment type="caution">
    <text evidence="2">The sequence shown here is derived from an EMBL/GenBank/DDBJ whole genome shotgun (WGS) entry which is preliminary data.</text>
</comment>
<proteinExistence type="predicted"/>
<dbReference type="EMBL" id="JAWDGP010000422">
    <property type="protein sequence ID" value="KAK3800624.1"/>
    <property type="molecule type" value="Genomic_DNA"/>
</dbReference>
<feature type="region of interest" description="Disordered" evidence="1">
    <location>
        <begin position="110"/>
        <end position="176"/>
    </location>
</feature>
<reference evidence="2" key="1">
    <citation type="journal article" date="2023" name="G3 (Bethesda)">
        <title>A reference genome for the long-term kleptoplast-retaining sea slug Elysia crispata morphotype clarki.</title>
        <authorList>
            <person name="Eastman K.E."/>
            <person name="Pendleton A.L."/>
            <person name="Shaikh M.A."/>
            <person name="Suttiyut T."/>
            <person name="Ogas R."/>
            <person name="Tomko P."/>
            <person name="Gavelis G."/>
            <person name="Widhalm J.R."/>
            <person name="Wisecaver J.H."/>
        </authorList>
    </citation>
    <scope>NUCLEOTIDE SEQUENCE</scope>
    <source>
        <strain evidence="2">ECLA1</strain>
    </source>
</reference>
<dbReference type="Proteomes" id="UP001283361">
    <property type="component" value="Unassembled WGS sequence"/>
</dbReference>
<sequence length="176" mass="19530">MVDMGITSIQYIQHPNGNAMIHEHELFVCGVSRLFTSPEEQKQRCPQGDRHLIRAISFFTPHPPTSFSLAYFKLAQHGQLFPVSSRRLIAVSRAPTLSISADCRLPTPGLSGSPRAHLSEVSPSEDDPVFARGSCQASEASDHEEKPLVECFGQADERKKRDGTKLTLSEEKKTRT</sequence>
<dbReference type="AlphaFoldDB" id="A0AAE1EAN9"/>
<accession>A0AAE1EAN9</accession>
<organism evidence="2 3">
    <name type="scientific">Elysia crispata</name>
    <name type="common">lettuce slug</name>
    <dbReference type="NCBI Taxonomy" id="231223"/>
    <lineage>
        <taxon>Eukaryota</taxon>
        <taxon>Metazoa</taxon>
        <taxon>Spiralia</taxon>
        <taxon>Lophotrochozoa</taxon>
        <taxon>Mollusca</taxon>
        <taxon>Gastropoda</taxon>
        <taxon>Heterobranchia</taxon>
        <taxon>Euthyneura</taxon>
        <taxon>Panpulmonata</taxon>
        <taxon>Sacoglossa</taxon>
        <taxon>Placobranchoidea</taxon>
        <taxon>Plakobranchidae</taxon>
        <taxon>Elysia</taxon>
    </lineage>
</organism>